<keyword evidence="2" id="KW-1185">Reference proteome</keyword>
<gene>
    <name evidence="1" type="ORF">HHL23_10785</name>
</gene>
<organism evidence="1 2">
    <name type="scientific">Chryseobacterium antibioticum</name>
    <dbReference type="NCBI Taxonomy" id="2728847"/>
    <lineage>
        <taxon>Bacteria</taxon>
        <taxon>Pseudomonadati</taxon>
        <taxon>Bacteroidota</taxon>
        <taxon>Flavobacteriia</taxon>
        <taxon>Flavobacteriales</taxon>
        <taxon>Weeksellaceae</taxon>
        <taxon>Chryseobacterium group</taxon>
        <taxon>Chryseobacterium</taxon>
    </lineage>
</organism>
<protein>
    <submittedName>
        <fullName evidence="1">Uncharacterized protein</fullName>
    </submittedName>
</protein>
<reference evidence="1 2" key="1">
    <citation type="submission" date="2020-04" db="EMBL/GenBank/DDBJ databases">
        <title>Chryseobacterium sp. RP-3-3 sp. nov., isolated from Jeju soil.</title>
        <authorList>
            <person name="Dahal R.H."/>
        </authorList>
    </citation>
    <scope>NUCLEOTIDE SEQUENCE [LARGE SCALE GENOMIC DNA]</scope>
    <source>
        <strain evidence="1 2">RP-3-3</strain>
    </source>
</reference>
<dbReference type="EMBL" id="JABBGI010000012">
    <property type="protein sequence ID" value="NML70283.1"/>
    <property type="molecule type" value="Genomic_DNA"/>
</dbReference>
<dbReference type="RefSeq" id="WP_169234814.1">
    <property type="nucleotide sequence ID" value="NZ_JABBGI010000012.1"/>
</dbReference>
<dbReference type="Proteomes" id="UP000544054">
    <property type="component" value="Unassembled WGS sequence"/>
</dbReference>
<comment type="caution">
    <text evidence="1">The sequence shown here is derived from an EMBL/GenBank/DDBJ whole genome shotgun (WGS) entry which is preliminary data.</text>
</comment>
<proteinExistence type="predicted"/>
<evidence type="ECO:0000313" key="1">
    <source>
        <dbReference type="EMBL" id="NML70283.1"/>
    </source>
</evidence>
<name>A0A7Y0AMX3_9FLAO</name>
<dbReference type="AlphaFoldDB" id="A0A7Y0AMX3"/>
<accession>A0A7Y0AMX3</accession>
<sequence length="51" mass="5803">MKKLKRNDLKKINGGINPFSEIDCSVDMSCPTGLCCSTGYICRDWKRYPCI</sequence>
<evidence type="ECO:0000313" key="2">
    <source>
        <dbReference type="Proteomes" id="UP000544054"/>
    </source>
</evidence>